<dbReference type="InterPro" id="IPR051912">
    <property type="entry name" value="Alkylbase_DNA_Glycosylase/TA"/>
</dbReference>
<evidence type="ECO:0000259" key="5">
    <source>
        <dbReference type="SMART" id="SM00478"/>
    </source>
</evidence>
<gene>
    <name evidence="6" type="ORF">V3851_20695</name>
</gene>
<evidence type="ECO:0000313" key="7">
    <source>
        <dbReference type="Proteomes" id="UP001306950"/>
    </source>
</evidence>
<dbReference type="Proteomes" id="UP001306950">
    <property type="component" value="Unassembled WGS sequence"/>
</dbReference>
<dbReference type="Gene3D" id="1.10.1670.40">
    <property type="match status" value="1"/>
</dbReference>
<dbReference type="SUPFAM" id="SSF48150">
    <property type="entry name" value="DNA-glycosylase"/>
    <property type="match status" value="1"/>
</dbReference>
<dbReference type="Pfam" id="PF00730">
    <property type="entry name" value="HhH-GPD"/>
    <property type="match status" value="1"/>
</dbReference>
<keyword evidence="7" id="KW-1185">Reference proteome</keyword>
<dbReference type="RefSeq" id="WP_331848463.1">
    <property type="nucleotide sequence ID" value="NZ_JAZHPZ010000013.1"/>
</dbReference>
<sequence length="229" mass="24946">MDDNNRHAVFHLHPEEPRVKRLAAADPRMGMLIALTGELRTKPRGPHFAELARSIIGQQISVKAAAAIRGRVLELAGDLSPAALAAQSDEALRAAGLSASKLAYLRDLCAKVLSGEVDLDGLGSRSDEEAVEALLSIKGIGRWTAEMFLIFALGREDILSLGDAGLQRAAKWVYGMEERADRKYLQQVGHLWAPYRSVASLYLWDAINAGHVDSGETLEERCARTGKTF</sequence>
<dbReference type="InterPro" id="IPR011257">
    <property type="entry name" value="DNA_glycosylase"/>
</dbReference>
<accession>A0ABU7VWV3</accession>
<dbReference type="PANTHER" id="PTHR43003">
    <property type="entry name" value="DNA-3-METHYLADENINE GLYCOSYLASE"/>
    <property type="match status" value="1"/>
</dbReference>
<protein>
    <recommendedName>
        <fullName evidence="2">DNA-3-methyladenine glycosylase II</fullName>
        <ecNumber evidence="2">3.2.2.21</ecNumber>
    </recommendedName>
</protein>
<keyword evidence="4" id="KW-0234">DNA repair</keyword>
<dbReference type="EMBL" id="JAZHPZ010000013">
    <property type="protein sequence ID" value="MEF2968255.1"/>
    <property type="molecule type" value="Genomic_DNA"/>
</dbReference>
<comment type="caution">
    <text evidence="6">The sequence shown here is derived from an EMBL/GenBank/DDBJ whole genome shotgun (WGS) entry which is preliminary data.</text>
</comment>
<evidence type="ECO:0000256" key="4">
    <source>
        <dbReference type="ARBA" id="ARBA00023204"/>
    </source>
</evidence>
<feature type="domain" description="HhH-GPD" evidence="5">
    <location>
        <begin position="56"/>
        <end position="217"/>
    </location>
</feature>
<dbReference type="Gene3D" id="1.10.340.30">
    <property type="entry name" value="Hypothetical protein, domain 2"/>
    <property type="match status" value="1"/>
</dbReference>
<name>A0ABU7VWV3_9BACL</name>
<comment type="catalytic activity">
    <reaction evidence="1">
        <text>Hydrolysis of alkylated DNA, releasing 3-methyladenine, 3-methylguanine, 7-methylguanine and 7-methyladenine.</text>
        <dbReference type="EC" id="3.2.2.21"/>
    </reaction>
</comment>
<evidence type="ECO:0000256" key="1">
    <source>
        <dbReference type="ARBA" id="ARBA00000086"/>
    </source>
</evidence>
<organism evidence="6 7">
    <name type="scientific">Paenibacillus haidiansis</name>
    <dbReference type="NCBI Taxonomy" id="1574488"/>
    <lineage>
        <taxon>Bacteria</taxon>
        <taxon>Bacillati</taxon>
        <taxon>Bacillota</taxon>
        <taxon>Bacilli</taxon>
        <taxon>Bacillales</taxon>
        <taxon>Paenibacillaceae</taxon>
        <taxon>Paenibacillus</taxon>
    </lineage>
</organism>
<dbReference type="CDD" id="cd00056">
    <property type="entry name" value="ENDO3c"/>
    <property type="match status" value="1"/>
</dbReference>
<reference evidence="6 7" key="1">
    <citation type="submission" date="2024-02" db="EMBL/GenBank/DDBJ databases">
        <title>A nitrogen-fixing paenibacillus bacterium.</title>
        <authorList>
            <person name="Zhang W.L."/>
            <person name="Chen S.F."/>
        </authorList>
    </citation>
    <scope>NUCLEOTIDE SEQUENCE [LARGE SCALE GENOMIC DNA]</scope>
    <source>
        <strain evidence="6 7">M1</strain>
    </source>
</reference>
<dbReference type="PANTHER" id="PTHR43003:SF5">
    <property type="entry name" value="DNA-3-METHYLADENINE GLYCOSYLASE"/>
    <property type="match status" value="1"/>
</dbReference>
<evidence type="ECO:0000256" key="3">
    <source>
        <dbReference type="ARBA" id="ARBA00022763"/>
    </source>
</evidence>
<keyword evidence="3" id="KW-0227">DNA damage</keyword>
<proteinExistence type="predicted"/>
<dbReference type="SMART" id="SM00478">
    <property type="entry name" value="ENDO3c"/>
    <property type="match status" value="1"/>
</dbReference>
<evidence type="ECO:0000256" key="2">
    <source>
        <dbReference type="ARBA" id="ARBA00012000"/>
    </source>
</evidence>
<dbReference type="InterPro" id="IPR003265">
    <property type="entry name" value="HhH-GPD_domain"/>
</dbReference>
<evidence type="ECO:0000313" key="6">
    <source>
        <dbReference type="EMBL" id="MEF2968255.1"/>
    </source>
</evidence>
<dbReference type="EC" id="3.2.2.21" evidence="2"/>